<dbReference type="EMBL" id="JACAZI010000015">
    <property type="protein sequence ID" value="KAF7344165.1"/>
    <property type="molecule type" value="Genomic_DNA"/>
</dbReference>
<dbReference type="AlphaFoldDB" id="A0A8H6XPU1"/>
<dbReference type="SUPFAM" id="SSF52047">
    <property type="entry name" value="RNI-like"/>
    <property type="match status" value="1"/>
</dbReference>
<comment type="caution">
    <text evidence="1">The sequence shown here is derived from an EMBL/GenBank/DDBJ whole genome shotgun (WGS) entry which is preliminary data.</text>
</comment>
<sequence length="367" mass="40878">MSLRQTCRSVGAAIEPLFFSSLVLLKDELRIDMGRGFLEALATGETGWSRYAQRLHIKSAKKRTGAGVHRSETMMQELLASALGSLSNIRTVIWGSFGDPVWQVNAICDFLNNLPLLDDLQLEVYGTTEFSLGRLSGLKRLNIRASTYEEPLFIQKIPSIVAQNRSLTSLHLPGGSGDARVWTMLRGNPHLQIHLRDISTGNVTSDLLAYLASYSGVEKLSFWGLSQKNQIQADDLADTFFTTVLPRHAKSLLELACPASYECRWSFGTHNVDALSALHNVRNLDVSINPNEPVIAAELLVRTVDLLPHLQRLQIYSADPDSLRNVRRGCVISSEDSVVDRAVKTVLQDFRSRVAFPHDFALWLHGR</sequence>
<evidence type="ECO:0000313" key="2">
    <source>
        <dbReference type="Proteomes" id="UP000620124"/>
    </source>
</evidence>
<dbReference type="Proteomes" id="UP000620124">
    <property type="component" value="Unassembled WGS sequence"/>
</dbReference>
<dbReference type="InterPro" id="IPR032675">
    <property type="entry name" value="LRR_dom_sf"/>
</dbReference>
<reference evidence="1" key="1">
    <citation type="submission" date="2020-05" db="EMBL/GenBank/DDBJ databases">
        <title>Mycena genomes resolve the evolution of fungal bioluminescence.</title>
        <authorList>
            <person name="Tsai I.J."/>
        </authorList>
    </citation>
    <scope>NUCLEOTIDE SEQUENCE</scope>
    <source>
        <strain evidence="1">CCC161011</strain>
    </source>
</reference>
<dbReference type="OrthoDB" id="2986625at2759"/>
<protein>
    <submittedName>
        <fullName evidence="1">Uncharacterized protein</fullName>
    </submittedName>
</protein>
<evidence type="ECO:0000313" key="1">
    <source>
        <dbReference type="EMBL" id="KAF7344165.1"/>
    </source>
</evidence>
<gene>
    <name evidence="1" type="ORF">MVEN_01706700</name>
</gene>
<proteinExistence type="predicted"/>
<accession>A0A8H6XPU1</accession>
<organism evidence="1 2">
    <name type="scientific">Mycena venus</name>
    <dbReference type="NCBI Taxonomy" id="2733690"/>
    <lineage>
        <taxon>Eukaryota</taxon>
        <taxon>Fungi</taxon>
        <taxon>Dikarya</taxon>
        <taxon>Basidiomycota</taxon>
        <taxon>Agaricomycotina</taxon>
        <taxon>Agaricomycetes</taxon>
        <taxon>Agaricomycetidae</taxon>
        <taxon>Agaricales</taxon>
        <taxon>Marasmiineae</taxon>
        <taxon>Mycenaceae</taxon>
        <taxon>Mycena</taxon>
    </lineage>
</organism>
<name>A0A8H6XPU1_9AGAR</name>
<keyword evidence="2" id="KW-1185">Reference proteome</keyword>
<dbReference type="Gene3D" id="3.80.10.10">
    <property type="entry name" value="Ribonuclease Inhibitor"/>
    <property type="match status" value="1"/>
</dbReference>